<organism evidence="1 2">
    <name type="scientific">Prevotella scopos JCM 17725</name>
    <dbReference type="NCBI Taxonomy" id="1236518"/>
    <lineage>
        <taxon>Bacteria</taxon>
        <taxon>Pseudomonadati</taxon>
        <taxon>Bacteroidota</taxon>
        <taxon>Bacteroidia</taxon>
        <taxon>Bacteroidales</taxon>
        <taxon>Prevotellaceae</taxon>
        <taxon>Prevotella</taxon>
    </lineage>
</organism>
<dbReference type="Proteomes" id="UP000184105">
    <property type="component" value="Unassembled WGS sequence"/>
</dbReference>
<dbReference type="AlphaFoldDB" id="A0AAX2F4F0"/>
<protein>
    <submittedName>
        <fullName evidence="1">Uncharacterized protein</fullName>
    </submittedName>
</protein>
<keyword evidence="2" id="KW-1185">Reference proteome</keyword>
<name>A0AAX2F4F0_9BACT</name>
<comment type="caution">
    <text evidence="1">The sequence shown here is derived from an EMBL/GenBank/DDBJ whole genome shotgun (WGS) entry which is preliminary data.</text>
</comment>
<proteinExistence type="predicted"/>
<evidence type="ECO:0000313" key="2">
    <source>
        <dbReference type="Proteomes" id="UP000184105"/>
    </source>
</evidence>
<reference evidence="1 2" key="1">
    <citation type="submission" date="2016-11" db="EMBL/GenBank/DDBJ databases">
        <authorList>
            <person name="Varghese N."/>
            <person name="Submissions S."/>
        </authorList>
    </citation>
    <scope>NUCLEOTIDE SEQUENCE [LARGE SCALE GENOMIC DNA]</scope>
    <source>
        <strain evidence="1 2">DSM 22613</strain>
    </source>
</reference>
<evidence type="ECO:0000313" key="1">
    <source>
        <dbReference type="EMBL" id="SHF86711.1"/>
    </source>
</evidence>
<gene>
    <name evidence="1" type="ORF">SAMN05444364_1142</name>
</gene>
<accession>A0AAX2F4F0</accession>
<dbReference type="EMBL" id="FQWA01000014">
    <property type="protein sequence ID" value="SHF86711.1"/>
    <property type="molecule type" value="Genomic_DNA"/>
</dbReference>
<sequence>MCDFSQILFARLYCVPPVSKLQYILPSTHLVHMHHTTRIHVMHKWCLTFVPYMLTHITLFGKGRLGYSLKQTDY</sequence>